<organism evidence="1">
    <name type="scientific">hydrothermal vent metagenome</name>
    <dbReference type="NCBI Taxonomy" id="652676"/>
    <lineage>
        <taxon>unclassified sequences</taxon>
        <taxon>metagenomes</taxon>
        <taxon>ecological metagenomes</taxon>
    </lineage>
</organism>
<gene>
    <name evidence="1" type="ORF">MNBD_BACTEROID06-391</name>
</gene>
<accession>A0A3B0UB28</accession>
<name>A0A3B0UB28_9ZZZZ</name>
<dbReference type="EMBL" id="UOES01000081">
    <property type="protein sequence ID" value="VAW26280.1"/>
    <property type="molecule type" value="Genomic_DNA"/>
</dbReference>
<proteinExistence type="predicted"/>
<protein>
    <submittedName>
        <fullName evidence="1">Uncharacterized protein</fullName>
    </submittedName>
</protein>
<feature type="non-terminal residue" evidence="1">
    <location>
        <position position="36"/>
    </location>
</feature>
<evidence type="ECO:0000313" key="1">
    <source>
        <dbReference type="EMBL" id="VAW26280.1"/>
    </source>
</evidence>
<dbReference type="AlphaFoldDB" id="A0A3B0UB28"/>
<sequence>MEKFDKIVRYTFTKDERLSSKKDIQELFKNGSSFYL</sequence>
<reference evidence="1" key="1">
    <citation type="submission" date="2018-06" db="EMBL/GenBank/DDBJ databases">
        <authorList>
            <person name="Zhirakovskaya E."/>
        </authorList>
    </citation>
    <scope>NUCLEOTIDE SEQUENCE</scope>
</reference>